<accession>A0A1R1B1G1</accession>
<dbReference type="Gene3D" id="3.90.79.10">
    <property type="entry name" value="Nucleoside Triphosphate Pyrophosphohydrolase"/>
    <property type="match status" value="1"/>
</dbReference>
<dbReference type="InterPro" id="IPR020476">
    <property type="entry name" value="Nudix_hydrolase"/>
</dbReference>
<evidence type="ECO:0000313" key="7">
    <source>
        <dbReference type="Proteomes" id="UP000187074"/>
    </source>
</evidence>
<name>A0A1R1B1G1_PAELA</name>
<organism evidence="6 7">
    <name type="scientific">Paenibacillus lautus</name>
    <name type="common">Bacillus lautus</name>
    <dbReference type="NCBI Taxonomy" id="1401"/>
    <lineage>
        <taxon>Bacteria</taxon>
        <taxon>Bacillati</taxon>
        <taxon>Bacillota</taxon>
        <taxon>Bacilli</taxon>
        <taxon>Bacillales</taxon>
        <taxon>Paenibacillaceae</taxon>
        <taxon>Paenibacillus</taxon>
    </lineage>
</organism>
<dbReference type="GO" id="GO:0016787">
    <property type="term" value="F:hydrolase activity"/>
    <property type="evidence" value="ECO:0007669"/>
    <property type="project" value="UniProtKB-KW"/>
</dbReference>
<evidence type="ECO:0000259" key="5">
    <source>
        <dbReference type="PROSITE" id="PS51462"/>
    </source>
</evidence>
<comment type="similarity">
    <text evidence="4">Belongs to the Nudix hydrolase family.</text>
</comment>
<dbReference type="RefSeq" id="WP_076323496.1">
    <property type="nucleotide sequence ID" value="NZ_MRTF01000005.1"/>
</dbReference>
<dbReference type="Pfam" id="PF00293">
    <property type="entry name" value="NUDIX"/>
    <property type="match status" value="1"/>
</dbReference>
<dbReference type="OrthoDB" id="9816289at2"/>
<evidence type="ECO:0000256" key="3">
    <source>
        <dbReference type="ARBA" id="ARBA00022842"/>
    </source>
</evidence>
<gene>
    <name evidence="6" type="ORF">BK123_16685</name>
</gene>
<keyword evidence="3" id="KW-0460">Magnesium</keyword>
<evidence type="ECO:0000313" key="6">
    <source>
        <dbReference type="EMBL" id="OME92242.1"/>
    </source>
</evidence>
<sequence>MPFPTHIVATGGFVEDGQGNILLVKTRDGGWVYPGGQVEVGENLIDGLIREIKEESGIDTTVSYLIGVYSNTGIFKWYDGVTDVPTQVGFDFVCKPVGGELLAVTEETTDSRWVAKDKVLDFIEHPAIRTRYQAYLDFNGAVNYMAYLTKPEFIIKHQTFISK</sequence>
<dbReference type="STRING" id="1401.BK123_16685"/>
<dbReference type="PRINTS" id="PR00502">
    <property type="entry name" value="NUDIXFAMILY"/>
</dbReference>
<dbReference type="PANTHER" id="PTHR43046:SF12">
    <property type="entry name" value="GDP-MANNOSE MANNOSYL HYDROLASE"/>
    <property type="match status" value="1"/>
</dbReference>
<proteinExistence type="inferred from homology"/>
<keyword evidence="2 4" id="KW-0378">Hydrolase</keyword>
<dbReference type="AlphaFoldDB" id="A0A1R1B1G1"/>
<dbReference type="InterPro" id="IPR000086">
    <property type="entry name" value="NUDIX_hydrolase_dom"/>
</dbReference>
<feature type="domain" description="Nudix hydrolase" evidence="5">
    <location>
        <begin position="5"/>
        <end position="137"/>
    </location>
</feature>
<comment type="cofactor">
    <cofactor evidence="1">
        <name>Mg(2+)</name>
        <dbReference type="ChEBI" id="CHEBI:18420"/>
    </cofactor>
</comment>
<reference evidence="6 7" key="1">
    <citation type="submission" date="2016-11" db="EMBL/GenBank/DDBJ databases">
        <title>Paenibacillus species isolates.</title>
        <authorList>
            <person name="Beno S.M."/>
        </authorList>
    </citation>
    <scope>NUCLEOTIDE SEQUENCE [LARGE SCALE GENOMIC DNA]</scope>
    <source>
        <strain evidence="6 7">FSL F4-0100</strain>
    </source>
</reference>
<dbReference type="PROSITE" id="PS00893">
    <property type="entry name" value="NUDIX_BOX"/>
    <property type="match status" value="1"/>
</dbReference>
<evidence type="ECO:0000256" key="2">
    <source>
        <dbReference type="ARBA" id="ARBA00022801"/>
    </source>
</evidence>
<dbReference type="Proteomes" id="UP000187074">
    <property type="component" value="Unassembled WGS sequence"/>
</dbReference>
<evidence type="ECO:0000256" key="1">
    <source>
        <dbReference type="ARBA" id="ARBA00001946"/>
    </source>
</evidence>
<dbReference type="InterPro" id="IPR020084">
    <property type="entry name" value="NUDIX_hydrolase_CS"/>
</dbReference>
<dbReference type="EMBL" id="MRTF01000005">
    <property type="protein sequence ID" value="OME92242.1"/>
    <property type="molecule type" value="Genomic_DNA"/>
</dbReference>
<dbReference type="PANTHER" id="PTHR43046">
    <property type="entry name" value="GDP-MANNOSE MANNOSYL HYDROLASE"/>
    <property type="match status" value="1"/>
</dbReference>
<dbReference type="CDD" id="cd02883">
    <property type="entry name" value="NUDIX_Hydrolase"/>
    <property type="match status" value="1"/>
</dbReference>
<dbReference type="PROSITE" id="PS51462">
    <property type="entry name" value="NUDIX"/>
    <property type="match status" value="1"/>
</dbReference>
<protein>
    <submittedName>
        <fullName evidence="6">ADP-ribose pyrophosphatase</fullName>
    </submittedName>
</protein>
<evidence type="ECO:0000256" key="4">
    <source>
        <dbReference type="RuleBase" id="RU003476"/>
    </source>
</evidence>
<dbReference type="InterPro" id="IPR015797">
    <property type="entry name" value="NUDIX_hydrolase-like_dom_sf"/>
</dbReference>
<dbReference type="SUPFAM" id="SSF55811">
    <property type="entry name" value="Nudix"/>
    <property type="match status" value="1"/>
</dbReference>
<comment type="caution">
    <text evidence="6">The sequence shown here is derived from an EMBL/GenBank/DDBJ whole genome shotgun (WGS) entry which is preliminary data.</text>
</comment>